<feature type="transmembrane region" description="Helical" evidence="1">
    <location>
        <begin position="192"/>
        <end position="212"/>
    </location>
</feature>
<dbReference type="RefSeq" id="YP_009790548.1">
    <property type="nucleotide sequence ID" value="NC_047828.1"/>
</dbReference>
<accession>A0A1Z1LX11</accession>
<dbReference type="EMBL" id="KY985004">
    <property type="protein sequence ID" value="ARW57200.1"/>
    <property type="molecule type" value="Genomic_DNA"/>
</dbReference>
<evidence type="ECO:0000256" key="1">
    <source>
        <dbReference type="SAM" id="Phobius"/>
    </source>
</evidence>
<dbReference type="GeneID" id="54980709"/>
<keyword evidence="1" id="KW-1133">Transmembrane helix</keyword>
<name>A0A1Z1LX11_9CAUD</name>
<organism evidence="2 3">
    <name type="scientific">Escherichia phage vB_EcoS_SH2</name>
    <dbReference type="NCBI Taxonomy" id="1983554"/>
    <lineage>
        <taxon>Viruses</taxon>
        <taxon>Duplodnaviria</taxon>
        <taxon>Heunggongvirae</taxon>
        <taxon>Uroviricota</taxon>
        <taxon>Caudoviricetes</taxon>
        <taxon>Drexlerviridae</taxon>
        <taxon>Tunavirinae</taxon>
        <taxon>Tunavirus</taxon>
        <taxon>Tunavirus SH2</taxon>
    </lineage>
</organism>
<sequence length="267" mass="30411">MKFECVSSSGSGFKWGRVYEGARVNDDSFVIVDEHGCNVNVVRRHEYQEIFLPYGNSSKYIFHRIVDGVKFRDVIEAINQLHNKEVKFMKFECISDNTKKFTVGKIYDVPTEHAKHTVALTDDTGRHRIATVTHNGEGLRWNSGGTKFATFGKKRKRTFCVNGKVVANKIHNVKPSEVDRKPSLKFKEKVDLFNLAASIVLLVAAILLFFIMQCQRGIGSERFPLSFGERTMPDFANWNNEPPSFQELLFCLLVLTLSLKGVLWLLS</sequence>
<proteinExistence type="predicted"/>
<keyword evidence="1" id="KW-0472">Membrane</keyword>
<keyword evidence="3" id="KW-1185">Reference proteome</keyword>
<protein>
    <submittedName>
        <fullName evidence="2">Uncharacterized protein</fullName>
    </submittedName>
</protein>
<dbReference type="Proteomes" id="UP000226318">
    <property type="component" value="Segment"/>
</dbReference>
<evidence type="ECO:0000313" key="2">
    <source>
        <dbReference type="EMBL" id="ARW57200.1"/>
    </source>
</evidence>
<reference evidence="3" key="1">
    <citation type="submission" date="2017-04" db="EMBL/GenBank/DDBJ databases">
        <authorList>
            <person name="Fu Q."/>
            <person name="Shan W."/>
            <person name="Wang Z."/>
            <person name="Li S."/>
            <person name="Wang H."/>
            <person name="Sun J."/>
            <person name="Yan Y."/>
        </authorList>
    </citation>
    <scope>NUCLEOTIDE SEQUENCE [LARGE SCALE GENOMIC DNA]</scope>
</reference>
<evidence type="ECO:0000313" key="3">
    <source>
        <dbReference type="Proteomes" id="UP000226318"/>
    </source>
</evidence>
<feature type="transmembrane region" description="Helical" evidence="1">
    <location>
        <begin position="248"/>
        <end position="266"/>
    </location>
</feature>
<keyword evidence="1" id="KW-0812">Transmembrane</keyword>
<gene>
    <name evidence="2" type="primary">4695..5498</name>
</gene>
<dbReference type="KEGG" id="vg:54980709"/>